<dbReference type="Gene3D" id="1.25.40.10">
    <property type="entry name" value="Tetratricopeptide repeat domain"/>
    <property type="match status" value="1"/>
</dbReference>
<sequence>MNLYEQIEAYISDTLSPEERSDFERRLAQEPDVRKAYEDWLYTEAVVQKHEAAAAGAAQLRAVLEPLTREHFREKAAAAPRTGRVRKLVFAAVAVAAVLLLFVLTPASIDRYPVTPMPNVVVRGATDHGKEGGQLFNDQQYQAALPHLKAAADGNPEDVMAAFYYGVCLLKTEQPGTALPVFEKLLQSSSAYQEDSYFFAALCAYKTGHQELAKKYATAVPSNNLYHKNAVRLLKKLD</sequence>
<comment type="caution">
    <text evidence="2">The sequence shown here is derived from an EMBL/GenBank/DDBJ whole genome shotgun (WGS) entry which is preliminary data.</text>
</comment>
<dbReference type="InterPro" id="IPR011990">
    <property type="entry name" value="TPR-like_helical_dom_sf"/>
</dbReference>
<evidence type="ECO:0000313" key="2">
    <source>
        <dbReference type="EMBL" id="MCD2424543.1"/>
    </source>
</evidence>
<protein>
    <recommendedName>
        <fullName evidence="4">Tetratricopeptide repeat protein</fullName>
    </recommendedName>
</protein>
<evidence type="ECO:0000256" key="1">
    <source>
        <dbReference type="SAM" id="Phobius"/>
    </source>
</evidence>
<keyword evidence="3" id="KW-1185">Reference proteome</keyword>
<organism evidence="2 3">
    <name type="scientific">Niabella pedocola</name>
    <dbReference type="NCBI Taxonomy" id="1752077"/>
    <lineage>
        <taxon>Bacteria</taxon>
        <taxon>Pseudomonadati</taxon>
        <taxon>Bacteroidota</taxon>
        <taxon>Chitinophagia</taxon>
        <taxon>Chitinophagales</taxon>
        <taxon>Chitinophagaceae</taxon>
        <taxon>Niabella</taxon>
    </lineage>
</organism>
<keyword evidence="1" id="KW-0812">Transmembrane</keyword>
<feature type="transmembrane region" description="Helical" evidence="1">
    <location>
        <begin position="88"/>
        <end position="109"/>
    </location>
</feature>
<accession>A0ABS8PTZ1</accession>
<name>A0ABS8PTZ1_9BACT</name>
<proteinExistence type="predicted"/>
<evidence type="ECO:0008006" key="4">
    <source>
        <dbReference type="Google" id="ProtNLM"/>
    </source>
</evidence>
<dbReference type="Proteomes" id="UP001199816">
    <property type="component" value="Unassembled WGS sequence"/>
</dbReference>
<gene>
    <name evidence="2" type="ORF">LQ567_17315</name>
</gene>
<evidence type="ECO:0000313" key="3">
    <source>
        <dbReference type="Proteomes" id="UP001199816"/>
    </source>
</evidence>
<keyword evidence="1" id="KW-0472">Membrane</keyword>
<dbReference type="SUPFAM" id="SSF48452">
    <property type="entry name" value="TPR-like"/>
    <property type="match status" value="1"/>
</dbReference>
<dbReference type="EMBL" id="JAJNEC010000005">
    <property type="protein sequence ID" value="MCD2424543.1"/>
    <property type="molecule type" value="Genomic_DNA"/>
</dbReference>
<dbReference type="RefSeq" id="WP_231006664.1">
    <property type="nucleotide sequence ID" value="NZ_JAJNEC010000005.1"/>
</dbReference>
<reference evidence="2 3" key="1">
    <citation type="submission" date="2021-11" db="EMBL/GenBank/DDBJ databases">
        <title>Genomic of Niabella pedocola.</title>
        <authorList>
            <person name="Wu T."/>
        </authorList>
    </citation>
    <scope>NUCLEOTIDE SEQUENCE [LARGE SCALE GENOMIC DNA]</scope>
    <source>
        <strain evidence="2 3">JCM 31011</strain>
    </source>
</reference>
<keyword evidence="1" id="KW-1133">Transmembrane helix</keyword>